<dbReference type="Pfam" id="PF25779">
    <property type="entry name" value="Tubulin-bind_CPAP"/>
    <property type="match status" value="1"/>
</dbReference>
<feature type="region of interest" description="Disordered" evidence="3">
    <location>
        <begin position="741"/>
        <end position="828"/>
    </location>
</feature>
<dbReference type="PANTHER" id="PTHR10331">
    <property type="entry name" value="T COMPLEX PROTEIN 10"/>
    <property type="match status" value="1"/>
</dbReference>
<gene>
    <name evidence="7" type="primary">Cenpj</name>
    <name evidence="7" type="ORF">GTO96_0015407</name>
</gene>
<reference evidence="7 8" key="1">
    <citation type="journal article" date="2021" name="Cell">
        <title>Tracing the genetic footprints of vertebrate landing in non-teleost ray-finned fishes.</title>
        <authorList>
            <person name="Bi X."/>
            <person name="Wang K."/>
            <person name="Yang L."/>
            <person name="Pan H."/>
            <person name="Jiang H."/>
            <person name="Wei Q."/>
            <person name="Fang M."/>
            <person name="Yu H."/>
            <person name="Zhu C."/>
            <person name="Cai Y."/>
            <person name="He Y."/>
            <person name="Gan X."/>
            <person name="Zeng H."/>
            <person name="Yu D."/>
            <person name="Zhu Y."/>
            <person name="Jiang H."/>
            <person name="Qiu Q."/>
            <person name="Yang H."/>
            <person name="Zhang Y.E."/>
            <person name="Wang W."/>
            <person name="Zhu M."/>
            <person name="He S."/>
            <person name="Zhang G."/>
        </authorList>
    </citation>
    <scope>NUCLEOTIDE SEQUENCE [LARGE SCALE GENOMIC DNA]</scope>
    <source>
        <strain evidence="7">Bchr_013</strain>
    </source>
</reference>
<evidence type="ECO:0000313" key="7">
    <source>
        <dbReference type="EMBL" id="KAG2468011.1"/>
    </source>
</evidence>
<feature type="non-terminal residue" evidence="7">
    <location>
        <position position="1"/>
    </location>
</feature>
<keyword evidence="4" id="KW-0472">Membrane</keyword>
<dbReference type="InterPro" id="IPR047002">
    <property type="entry name" value="Tcp10_C_sf"/>
</dbReference>
<dbReference type="GO" id="GO:0061511">
    <property type="term" value="P:centriole elongation"/>
    <property type="evidence" value="ECO:0007669"/>
    <property type="project" value="TreeGrafter"/>
</dbReference>
<dbReference type="Gene3D" id="2.60.450.20">
    <property type="match status" value="1"/>
</dbReference>
<sequence>MINFDALLTDIGEFGAYQKWMAVLCCIPGIVAAFVFVGFIFIGETPPFWCRGPGVETFAEKCGWTLEEEKKYTVPTGSNAACFRYDVEWNQTDLECAAWESRVANASAMNLVPVAPCGGEWVYDWNRTSLATEVDTDESDPGNKHTPSVLDVFKTAQLKKYSLILMYSWLQYEDLTPGKFFWEWKSLTYYLNKSKGLIADGIASSMKKRESLLLDNQILLAAIYVDPMSRIVLSSDQITNGKKALYDVAVHMKGLLLPETPPLDEAISTGNSGSSSSNEELDFDSYLDKMEVSKAKRRRLCVKDKQPVNVQIKRFQQEFFKELKEFEKYDHSSKLTVEEATLVDPEIISDVARTVTAMPPTTWIAAVGLSFIVCFNYDSICRTCVEETFGICQALNLGLSICSSLCDIGGIVAPLLLYRLAAIWVELPLILYGLMLPAALPLHTLNQKSSLPTNVDTSVVPKMYPPVKEKTTDKTSLENERQSEKSEIPEAEQKHLIQDDNIPEKDETCQRNLSPIKEEATCEQGEDLVVTSPFGIRRKKSLNPEERPIRPGIGVRQKTFEEFVEEQLKKDTEILQKDKKEEKDTKLSTKKSFLKRGEGVSRIGKSKEEMSASLTQLPRRVSFTGHHRQSLPTLPGTEQFQERKKTLDRQYSNPAITYLKGNSSVASNDIKVKTDNISEDKIEGCQAAHHFKNTEKIEEEENHGRGKMVRSRSLSLSSLATSVDSSFPRHICIAEKDSLSKNMPNATETHETDMSVSAEQKNSKSSDKSGASAGFKKINDRIVKVNESNESGSEKSGKSWSQLALSIKSEGSSSSSEEDPKSHCHNSPAKFSVQKLSHNDVNLDLSDPDYASDAPSGTEHIVCRPQTPHRHSFLHDLSSTSSSDDSSNEPRQYWHHHNNRPTSSQHTRLLRKQNIEKIRAPSVSKNEKLTMEAVPTSDILAGLFPGFKSKVKGQAHNEDGKGFLTTADKGIEDEVQPRLKSGLESNTPLMDKMKDGQEKALHLIRQKMEYFSKSNEEHYEEEQLREEKKKSLKSKSRSSTPVVNIKGKEEMQVLKDQIVALQEEFKKNESRWSVAHGQLRNQVDALTKENLELRGKLKVSKWHIHDSLKKQVDGLSPRKHASPVSEAILMGTSQGRDEDKLPTNQKSRSSTPVMRRQLTLTPEIKETRPNSVLSRRESPYMRTKESDDEVMEETQFPDGKTEQLFSNGRRVIMFRNGTKKEIEADGKSVTVTFFNGDVKKIMADERVVYYYADAQTTHTTFPSGLEVLTFPNKQIEKHHPNGTKEIIFPDHTVKHLYPDGREESVFPDGTVVKLDKNGEKTVEFSNGQREIHTSQYKRREYPDGTVKTVYSNGRQETKYSSGRVRIKDKEGKIILDKK</sequence>
<evidence type="ECO:0000313" key="8">
    <source>
        <dbReference type="Proteomes" id="UP000886611"/>
    </source>
</evidence>
<feature type="region of interest" description="Disordered" evidence="3">
    <location>
        <begin position="466"/>
        <end position="491"/>
    </location>
</feature>
<dbReference type="EMBL" id="JAATIS010000485">
    <property type="protein sequence ID" value="KAG2468011.1"/>
    <property type="molecule type" value="Genomic_DNA"/>
</dbReference>
<name>A0A8X8BU21_POLSE</name>
<dbReference type="GO" id="GO:0060271">
    <property type="term" value="P:cilium assembly"/>
    <property type="evidence" value="ECO:0007669"/>
    <property type="project" value="TreeGrafter"/>
</dbReference>
<feature type="region of interest" description="Disordered" evidence="3">
    <location>
        <begin position="1021"/>
        <end position="1042"/>
    </location>
</feature>
<dbReference type="PANTHER" id="PTHR10331:SF28">
    <property type="entry name" value="CENTROMERE PROTEIN J-LIKE"/>
    <property type="match status" value="1"/>
</dbReference>
<accession>A0A8X8BU21</accession>
<feature type="coiled-coil region" evidence="2">
    <location>
        <begin position="1044"/>
        <end position="1096"/>
    </location>
</feature>
<keyword evidence="8" id="KW-1185">Reference proteome</keyword>
<evidence type="ECO:0000256" key="4">
    <source>
        <dbReference type="SAM" id="Phobius"/>
    </source>
</evidence>
<dbReference type="GO" id="GO:0005813">
    <property type="term" value="C:centrosome"/>
    <property type="evidence" value="ECO:0007669"/>
    <property type="project" value="TreeGrafter"/>
</dbReference>
<feature type="compositionally biased region" description="Low complexity" evidence="3">
    <location>
        <begin position="875"/>
        <end position="885"/>
    </location>
</feature>
<feature type="region of interest" description="Disordered" evidence="3">
    <location>
        <begin position="1168"/>
        <end position="1201"/>
    </location>
</feature>
<proteinExistence type="inferred from homology"/>
<keyword evidence="4" id="KW-1133">Transmembrane helix</keyword>
<dbReference type="InterPro" id="IPR026581">
    <property type="entry name" value="TCP10L/CENPJ"/>
</dbReference>
<evidence type="ECO:0000256" key="3">
    <source>
        <dbReference type="SAM" id="MobiDB-lite"/>
    </source>
</evidence>
<keyword evidence="4" id="KW-0812">Transmembrane</keyword>
<dbReference type="InterPro" id="IPR058029">
    <property type="entry name" value="Tubulin-bd_CENPJ"/>
</dbReference>
<dbReference type="GO" id="GO:0005814">
    <property type="term" value="C:centriole"/>
    <property type="evidence" value="ECO:0007669"/>
    <property type="project" value="TreeGrafter"/>
</dbReference>
<feature type="domain" description="Centromere protein J C-terminal" evidence="5">
    <location>
        <begin position="1190"/>
        <end position="1222"/>
    </location>
</feature>
<feature type="non-terminal residue" evidence="7">
    <location>
        <position position="1378"/>
    </location>
</feature>
<dbReference type="InterPro" id="IPR009852">
    <property type="entry name" value="CENPJ_C_dom"/>
</dbReference>
<dbReference type="GO" id="GO:0015631">
    <property type="term" value="F:tubulin binding"/>
    <property type="evidence" value="ECO:0007669"/>
    <property type="project" value="TreeGrafter"/>
</dbReference>
<organism evidence="7 8">
    <name type="scientific">Polypterus senegalus</name>
    <name type="common">Senegal bichir</name>
    <dbReference type="NCBI Taxonomy" id="55291"/>
    <lineage>
        <taxon>Eukaryota</taxon>
        <taxon>Metazoa</taxon>
        <taxon>Chordata</taxon>
        <taxon>Craniata</taxon>
        <taxon>Vertebrata</taxon>
        <taxon>Euteleostomi</taxon>
        <taxon>Actinopterygii</taxon>
        <taxon>Polypteriformes</taxon>
        <taxon>Polypteridae</taxon>
        <taxon>Polypterus</taxon>
    </lineage>
</organism>
<keyword evidence="2" id="KW-0175">Coiled coil</keyword>
<feature type="domain" description="CENPJ tubulin-binding region" evidence="6">
    <location>
        <begin position="543"/>
        <end position="604"/>
    </location>
</feature>
<feature type="region of interest" description="Disordered" evidence="3">
    <location>
        <begin position="842"/>
        <end position="907"/>
    </location>
</feature>
<evidence type="ECO:0000256" key="2">
    <source>
        <dbReference type="SAM" id="Coils"/>
    </source>
</evidence>
<feature type="region of interest" description="Disordered" evidence="3">
    <location>
        <begin position="1131"/>
        <end position="1154"/>
    </location>
</feature>
<dbReference type="Proteomes" id="UP000886611">
    <property type="component" value="Unassembled WGS sequence"/>
</dbReference>
<dbReference type="Pfam" id="PF07202">
    <property type="entry name" value="Tcp10_C"/>
    <property type="match status" value="4"/>
</dbReference>
<evidence type="ECO:0000259" key="5">
    <source>
        <dbReference type="Pfam" id="PF07202"/>
    </source>
</evidence>
<feature type="compositionally biased region" description="Polar residues" evidence="3">
    <location>
        <begin position="1142"/>
        <end position="1152"/>
    </location>
</feature>
<feature type="compositionally biased region" description="Basic and acidic residues" evidence="3">
    <location>
        <begin position="1168"/>
        <end position="1185"/>
    </location>
</feature>
<comment type="similarity">
    <text evidence="1">Belongs to the TCP10 family.</text>
</comment>
<feature type="domain" description="Centromere protein J C-terminal" evidence="5">
    <location>
        <begin position="1335"/>
        <end position="1366"/>
    </location>
</feature>
<feature type="domain" description="Centromere protein J C-terminal" evidence="5">
    <location>
        <begin position="1262"/>
        <end position="1290"/>
    </location>
</feature>
<feature type="domain" description="Centromere protein J C-terminal" evidence="5">
    <location>
        <begin position="1298"/>
        <end position="1332"/>
    </location>
</feature>
<evidence type="ECO:0000259" key="6">
    <source>
        <dbReference type="Pfam" id="PF25779"/>
    </source>
</evidence>
<comment type="caution">
    <text evidence="7">The sequence shown here is derived from an EMBL/GenBank/DDBJ whole genome shotgun (WGS) entry which is preliminary data.</text>
</comment>
<evidence type="ECO:0000256" key="1">
    <source>
        <dbReference type="ARBA" id="ARBA00005627"/>
    </source>
</evidence>
<protein>
    <submittedName>
        <fullName evidence="7">CENPJ protein</fullName>
    </submittedName>
</protein>
<feature type="transmembrane region" description="Helical" evidence="4">
    <location>
        <begin position="20"/>
        <end position="42"/>
    </location>
</feature>
<feature type="compositionally biased region" description="Basic and acidic residues" evidence="3">
    <location>
        <begin position="467"/>
        <end position="491"/>
    </location>
</feature>